<proteinExistence type="inferred from homology"/>
<dbReference type="Pfam" id="PF18371">
    <property type="entry name" value="FAD_SOX"/>
    <property type="match status" value="1"/>
</dbReference>
<dbReference type="SUPFAM" id="SSF52833">
    <property type="entry name" value="Thioredoxin-like"/>
    <property type="match status" value="1"/>
</dbReference>
<evidence type="ECO:0000256" key="4">
    <source>
        <dbReference type="ARBA" id="ARBA00022729"/>
    </source>
</evidence>
<evidence type="ECO:0000256" key="3">
    <source>
        <dbReference type="ARBA" id="ARBA00022630"/>
    </source>
</evidence>
<dbReference type="InterPro" id="IPR017905">
    <property type="entry name" value="ERV/ALR_sulphydryl_oxidase"/>
</dbReference>
<comment type="similarity">
    <text evidence="2">Belongs to the quiescin-sulfhydryl oxidase (QSOX) family.</text>
</comment>
<dbReference type="InterPro" id="IPR042568">
    <property type="entry name" value="QSOX_FAD-bd_sf"/>
</dbReference>
<accession>A0AA85JZW5</accession>
<feature type="transmembrane region" description="Helical" evidence="10">
    <location>
        <begin position="538"/>
        <end position="564"/>
    </location>
</feature>
<keyword evidence="3 10" id="KW-0285">Flavoprotein</keyword>
<keyword evidence="5 10" id="KW-0274">FAD</keyword>
<comment type="catalytic activity">
    <reaction evidence="9 10">
        <text>2 R'C(R)SH + O2 = R'C(R)S-S(R)CR' + H2O2</text>
        <dbReference type="Rhea" id="RHEA:17357"/>
        <dbReference type="ChEBI" id="CHEBI:15379"/>
        <dbReference type="ChEBI" id="CHEBI:16240"/>
        <dbReference type="ChEBI" id="CHEBI:16520"/>
        <dbReference type="ChEBI" id="CHEBI:17412"/>
        <dbReference type="EC" id="1.8.3.2"/>
    </reaction>
</comment>
<keyword evidence="10" id="KW-0812">Transmembrane</keyword>
<dbReference type="PROSITE" id="PS51324">
    <property type="entry name" value="ERV_ALR"/>
    <property type="match status" value="1"/>
</dbReference>
<dbReference type="EC" id="1.8.3.2" evidence="10"/>
<keyword evidence="13" id="KW-1185">Reference proteome</keyword>
<dbReference type="PANTHER" id="PTHR22897:SF8">
    <property type="entry name" value="SULFHYDRYL OXIDASE"/>
    <property type="match status" value="1"/>
</dbReference>
<dbReference type="GO" id="GO:0003756">
    <property type="term" value="F:protein disulfide isomerase activity"/>
    <property type="evidence" value="ECO:0007669"/>
    <property type="project" value="TreeGrafter"/>
</dbReference>
<keyword evidence="6 10" id="KW-0560">Oxidoreductase</keyword>
<protein>
    <recommendedName>
        <fullName evidence="10">Sulfhydryl oxidase</fullName>
        <ecNumber evidence="10">1.8.3.2</ecNumber>
    </recommendedName>
</protein>
<dbReference type="Proteomes" id="UP000050795">
    <property type="component" value="Unassembled WGS sequence"/>
</dbReference>
<feature type="chain" id="PRO_5041717149" description="Sulfhydryl oxidase" evidence="11">
    <location>
        <begin position="18"/>
        <end position="583"/>
    </location>
</feature>
<dbReference type="GO" id="GO:0000139">
    <property type="term" value="C:Golgi membrane"/>
    <property type="evidence" value="ECO:0007669"/>
    <property type="project" value="TreeGrafter"/>
</dbReference>
<dbReference type="InterPro" id="IPR036774">
    <property type="entry name" value="ERV/ALR_sulphydryl_oxid_sf"/>
</dbReference>
<reference evidence="13" key="1">
    <citation type="submission" date="2022-06" db="EMBL/GenBank/DDBJ databases">
        <authorList>
            <person name="Berger JAMES D."/>
            <person name="Berger JAMES D."/>
        </authorList>
    </citation>
    <scope>NUCLEOTIDE SEQUENCE [LARGE SCALE GENOMIC DNA]</scope>
</reference>
<name>A0AA85JZW5_TRIRE</name>
<dbReference type="Pfam" id="PF00085">
    <property type="entry name" value="Thioredoxin"/>
    <property type="match status" value="1"/>
</dbReference>
<sequence>MLPVILVLYIILKNVASIPYDEIKDVASLNPEIFDERTSNGTWLIIFYRKSCGHCINYSETFLKLSNSVKNWKWVLNLGSVDCENENNTVLCRRFEIYMVPTLQFLSSKEGGYLSEKISAQLEIDDIRFIIASKLLNISTLQLTRELAVNDPLTVTSNSAVTNALIILDYSLPLKRSFTSITEEEATDIEITSFLSKSVVVKGTEEEVRKVLDGMSDISPSLEEISKPDVIKMNEFPTKYLPVYGVDIYRSLSMLLQSDVSALDVIQGTSLAALKQFLQMLHELLPASEEYKEYLSNVSTWLNTKTSITGQEWSAFLKEINFPLYKGPFIGCRGSKPHFRGYPCGLWTLFHALTVQQYLLSTSKSEPQVDSVAHALNRFVPRFFSCTYCAFHFALNTANIVKPGESILPEDRPSPSPEQFIFDETIIPTLPKAPITPRDSVLWLSFVHNRVNKRLAGQLSEDPTAPKIQFPSFDICPNCWAPNSKGELQLGKNPQTEEAYFQFLVERYGKSSWNYDQLPVMFITDDLRPKTEQPVSDLVIISVISVVLTLLAAVVLLVGLRFICRGRRFFRGKRTYGIPGQSV</sequence>
<evidence type="ECO:0000256" key="2">
    <source>
        <dbReference type="ARBA" id="ARBA00006041"/>
    </source>
</evidence>
<dbReference type="WBParaSite" id="TREG1_52150.2">
    <property type="protein sequence ID" value="TREG1_52150.2"/>
    <property type="gene ID" value="TREG1_52150"/>
</dbReference>
<dbReference type="GO" id="GO:0016971">
    <property type="term" value="F:flavin-dependent sulfhydryl oxidase activity"/>
    <property type="evidence" value="ECO:0007669"/>
    <property type="project" value="InterPro"/>
</dbReference>
<dbReference type="InterPro" id="IPR040986">
    <property type="entry name" value="QSOX_FAD-bd_dom"/>
</dbReference>
<reference evidence="14" key="2">
    <citation type="submission" date="2023-11" db="UniProtKB">
        <authorList>
            <consortium name="WormBaseParasite"/>
        </authorList>
    </citation>
    <scope>IDENTIFICATION</scope>
</reference>
<evidence type="ECO:0000256" key="8">
    <source>
        <dbReference type="ARBA" id="ARBA00023180"/>
    </source>
</evidence>
<keyword evidence="10" id="KW-1133">Transmembrane helix</keyword>
<evidence type="ECO:0000256" key="9">
    <source>
        <dbReference type="ARBA" id="ARBA00048864"/>
    </source>
</evidence>
<keyword evidence="7" id="KW-1015">Disulfide bond</keyword>
<feature type="domain" description="ERV/ALR sulfhydryl oxidase" evidence="12">
    <location>
        <begin position="335"/>
        <end position="469"/>
    </location>
</feature>
<organism evidence="13 14">
    <name type="scientific">Trichobilharzia regenti</name>
    <name type="common">Nasal bird schistosome</name>
    <dbReference type="NCBI Taxonomy" id="157069"/>
    <lineage>
        <taxon>Eukaryota</taxon>
        <taxon>Metazoa</taxon>
        <taxon>Spiralia</taxon>
        <taxon>Lophotrochozoa</taxon>
        <taxon>Platyhelminthes</taxon>
        <taxon>Trematoda</taxon>
        <taxon>Digenea</taxon>
        <taxon>Strigeidida</taxon>
        <taxon>Schistosomatoidea</taxon>
        <taxon>Schistosomatidae</taxon>
        <taxon>Trichobilharzia</taxon>
    </lineage>
</organism>
<comment type="cofactor">
    <cofactor evidence="1 10">
        <name>FAD</name>
        <dbReference type="ChEBI" id="CHEBI:57692"/>
    </cofactor>
</comment>
<evidence type="ECO:0000256" key="6">
    <source>
        <dbReference type="ARBA" id="ARBA00023002"/>
    </source>
</evidence>
<dbReference type="PANTHER" id="PTHR22897">
    <property type="entry name" value="QUIESCIN Q6-RELATED SULFHYDRYL OXIDASE"/>
    <property type="match status" value="1"/>
</dbReference>
<dbReference type="Gene3D" id="1.20.120.310">
    <property type="entry name" value="ERV/ALR sulfhydryl oxidase domain"/>
    <property type="match status" value="1"/>
</dbReference>
<dbReference type="SUPFAM" id="SSF69000">
    <property type="entry name" value="FAD-dependent thiol oxidase"/>
    <property type="match status" value="1"/>
</dbReference>
<keyword evidence="8" id="KW-0325">Glycoprotein</keyword>
<evidence type="ECO:0000313" key="13">
    <source>
        <dbReference type="Proteomes" id="UP000050795"/>
    </source>
</evidence>
<feature type="signal peptide" evidence="11">
    <location>
        <begin position="1"/>
        <end position="17"/>
    </location>
</feature>
<evidence type="ECO:0000256" key="11">
    <source>
        <dbReference type="SAM" id="SignalP"/>
    </source>
</evidence>
<evidence type="ECO:0000256" key="10">
    <source>
        <dbReference type="RuleBase" id="RU371123"/>
    </source>
</evidence>
<evidence type="ECO:0000256" key="7">
    <source>
        <dbReference type="ARBA" id="ARBA00023157"/>
    </source>
</evidence>
<dbReference type="GO" id="GO:0006457">
    <property type="term" value="P:protein folding"/>
    <property type="evidence" value="ECO:0007669"/>
    <property type="project" value="TreeGrafter"/>
</dbReference>
<dbReference type="Gene3D" id="1.20.120.1960">
    <property type="entry name" value="QSOX sulfhydryl oxidase domain"/>
    <property type="match status" value="1"/>
</dbReference>
<dbReference type="AlphaFoldDB" id="A0AA85JZW5"/>
<keyword evidence="10" id="KW-0472">Membrane</keyword>
<dbReference type="InterPro" id="IPR039798">
    <property type="entry name" value="Sulfhydryl_oxidase"/>
</dbReference>
<dbReference type="Gene3D" id="3.40.30.10">
    <property type="entry name" value="Glutaredoxin"/>
    <property type="match status" value="1"/>
</dbReference>
<keyword evidence="4 11" id="KW-0732">Signal</keyword>
<evidence type="ECO:0000259" key="12">
    <source>
        <dbReference type="PROSITE" id="PS51324"/>
    </source>
</evidence>
<evidence type="ECO:0000313" key="14">
    <source>
        <dbReference type="WBParaSite" id="TREG1_52150.2"/>
    </source>
</evidence>
<dbReference type="InterPro" id="IPR036249">
    <property type="entry name" value="Thioredoxin-like_sf"/>
</dbReference>
<dbReference type="GO" id="GO:0005615">
    <property type="term" value="C:extracellular space"/>
    <property type="evidence" value="ECO:0007669"/>
    <property type="project" value="TreeGrafter"/>
</dbReference>
<evidence type="ECO:0000256" key="5">
    <source>
        <dbReference type="ARBA" id="ARBA00022827"/>
    </source>
</evidence>
<evidence type="ECO:0000256" key="1">
    <source>
        <dbReference type="ARBA" id="ARBA00001974"/>
    </source>
</evidence>
<dbReference type="InterPro" id="IPR013766">
    <property type="entry name" value="Thioredoxin_domain"/>
</dbReference>